<evidence type="ECO:0000313" key="2">
    <source>
        <dbReference type="EMBL" id="TQL66989.1"/>
    </source>
</evidence>
<dbReference type="Proteomes" id="UP000320209">
    <property type="component" value="Unassembled WGS sequence"/>
</dbReference>
<dbReference type="AlphaFoldDB" id="A0A543A321"/>
<keyword evidence="3" id="KW-1185">Reference proteome</keyword>
<evidence type="ECO:0000313" key="3">
    <source>
        <dbReference type="Proteomes" id="UP000320209"/>
    </source>
</evidence>
<keyword evidence="1" id="KW-1133">Transmembrane helix</keyword>
<protein>
    <submittedName>
        <fullName evidence="2">Uncharacterized protein</fullName>
    </submittedName>
</protein>
<keyword evidence="1" id="KW-0472">Membrane</keyword>
<keyword evidence="1" id="KW-0812">Transmembrane</keyword>
<dbReference type="RefSeq" id="WP_141779134.1">
    <property type="nucleotide sequence ID" value="NZ_VFOV01000001.1"/>
</dbReference>
<dbReference type="EMBL" id="VFOV01000001">
    <property type="protein sequence ID" value="TQL66989.1"/>
    <property type="molecule type" value="Genomic_DNA"/>
</dbReference>
<gene>
    <name evidence="2" type="ORF">FB381_0860</name>
</gene>
<accession>A0A543A321</accession>
<dbReference type="OrthoDB" id="4207784at2"/>
<name>A0A543A321_9ACTN</name>
<organism evidence="2 3">
    <name type="scientific">Nocardioides albertanoniae</name>
    <dbReference type="NCBI Taxonomy" id="1175486"/>
    <lineage>
        <taxon>Bacteria</taxon>
        <taxon>Bacillati</taxon>
        <taxon>Actinomycetota</taxon>
        <taxon>Actinomycetes</taxon>
        <taxon>Propionibacteriales</taxon>
        <taxon>Nocardioidaceae</taxon>
        <taxon>Nocardioides</taxon>
    </lineage>
</organism>
<sequence length="183" mass="20476">MSPHARPFFDHVARVCVGTPYKATETSRGFDVELDLNDPQWHPQLQKAKLSWVFTYHVSTPSRHSYAIIEDTRSIVWFGDVPHTQRTGVRRIEAKDEQTDQGMWTVHDPEAVPDLDQYRFDAEEGRTLITSVARLYALQQRGARHEGAGFSVAVGLVVTLSVIATVIGLAVILNLLGTFDASM</sequence>
<proteinExistence type="predicted"/>
<feature type="transmembrane region" description="Helical" evidence="1">
    <location>
        <begin position="148"/>
        <end position="173"/>
    </location>
</feature>
<evidence type="ECO:0000256" key="1">
    <source>
        <dbReference type="SAM" id="Phobius"/>
    </source>
</evidence>
<reference evidence="2 3" key="1">
    <citation type="submission" date="2019-06" db="EMBL/GenBank/DDBJ databases">
        <title>Sequencing the genomes of 1000 actinobacteria strains.</title>
        <authorList>
            <person name="Klenk H.-P."/>
        </authorList>
    </citation>
    <scope>NUCLEOTIDE SEQUENCE [LARGE SCALE GENOMIC DNA]</scope>
    <source>
        <strain evidence="2 3">DSM 25218</strain>
    </source>
</reference>
<comment type="caution">
    <text evidence="2">The sequence shown here is derived from an EMBL/GenBank/DDBJ whole genome shotgun (WGS) entry which is preliminary data.</text>
</comment>